<dbReference type="AlphaFoldDB" id="A0A1L3J594"/>
<dbReference type="OrthoDB" id="197461at2"/>
<dbReference type="Pfam" id="PF09834">
    <property type="entry name" value="DUF2061"/>
    <property type="match status" value="1"/>
</dbReference>
<reference evidence="3 4" key="1">
    <citation type="submission" date="2016-11" db="EMBL/GenBank/DDBJ databases">
        <title>Gramella sp. LPB0144 isolated from marine environment.</title>
        <authorList>
            <person name="Kim E."/>
            <person name="Yi H."/>
        </authorList>
    </citation>
    <scope>NUCLEOTIDE SEQUENCE [LARGE SCALE GENOMIC DNA]</scope>
    <source>
        <strain evidence="3 4">LPB0144</strain>
    </source>
</reference>
<dbReference type="EMBL" id="CP018153">
    <property type="protein sequence ID" value="APG60283.1"/>
    <property type="molecule type" value="Genomic_DNA"/>
</dbReference>
<evidence type="ECO:0000259" key="2">
    <source>
        <dbReference type="Pfam" id="PF09834"/>
    </source>
</evidence>
<dbReference type="Proteomes" id="UP000182510">
    <property type="component" value="Chromosome"/>
</dbReference>
<feature type="region of interest" description="Disordered" evidence="1">
    <location>
        <begin position="1"/>
        <end position="20"/>
    </location>
</feature>
<evidence type="ECO:0000313" key="3">
    <source>
        <dbReference type="EMBL" id="APG60283.1"/>
    </source>
</evidence>
<accession>A0A1L3J594</accession>
<organism evidence="3 4">
    <name type="scientific">Christiangramia salexigens</name>
    <dbReference type="NCBI Taxonomy" id="1913577"/>
    <lineage>
        <taxon>Bacteria</taxon>
        <taxon>Pseudomonadati</taxon>
        <taxon>Bacteroidota</taxon>
        <taxon>Flavobacteriia</taxon>
        <taxon>Flavobacteriales</taxon>
        <taxon>Flavobacteriaceae</taxon>
        <taxon>Christiangramia</taxon>
    </lineage>
</organism>
<evidence type="ECO:0000313" key="4">
    <source>
        <dbReference type="Proteomes" id="UP000182510"/>
    </source>
</evidence>
<dbReference type="STRING" id="1913577.LPB144_07625"/>
<feature type="compositionally biased region" description="Basic and acidic residues" evidence="1">
    <location>
        <begin position="7"/>
        <end position="20"/>
    </location>
</feature>
<dbReference type="KEGG" id="grl:LPB144_07625"/>
<evidence type="ECO:0000256" key="1">
    <source>
        <dbReference type="SAM" id="MobiDB-lite"/>
    </source>
</evidence>
<dbReference type="RefSeq" id="WP_072552929.1">
    <property type="nucleotide sequence ID" value="NZ_CP018153.1"/>
</dbReference>
<protein>
    <recommendedName>
        <fullName evidence="2">DUF2061 domain-containing protein</fullName>
    </recommendedName>
</protein>
<name>A0A1L3J594_9FLAO</name>
<dbReference type="InterPro" id="IPR018638">
    <property type="entry name" value="DUF2061_membrane"/>
</dbReference>
<gene>
    <name evidence="3" type="ORF">LPB144_07625</name>
</gene>
<sequence length="83" mass="9679">MFFNQSKAEDSFRKDKASDKPLRSIAKTISWRFVGTIDTICISWYLTGKPQTAFAIGAVELVTKMVLYFWHERLWNVINFAKD</sequence>
<feature type="domain" description="DUF2061" evidence="2">
    <location>
        <begin position="25"/>
        <end position="76"/>
    </location>
</feature>
<keyword evidence="4" id="KW-1185">Reference proteome</keyword>
<proteinExistence type="predicted"/>